<evidence type="ECO:0000256" key="2">
    <source>
        <dbReference type="ARBA" id="ARBA00022525"/>
    </source>
</evidence>
<evidence type="ECO:0000256" key="5">
    <source>
        <dbReference type="SAM" id="SignalP"/>
    </source>
</evidence>
<gene>
    <name evidence="7" type="ORF">M8C21_014797</name>
</gene>
<dbReference type="PANTHER" id="PTHR33147:SF133">
    <property type="entry name" value="DEFENSIN-LIKE PROTEIN 6-RELATED"/>
    <property type="match status" value="1"/>
</dbReference>
<dbReference type="SUPFAM" id="SSF57095">
    <property type="entry name" value="Scorpion toxin-like"/>
    <property type="match status" value="1"/>
</dbReference>
<dbReference type="EMBL" id="JAMZMK010011894">
    <property type="protein sequence ID" value="KAI7725615.1"/>
    <property type="molecule type" value="Genomic_DNA"/>
</dbReference>
<name>A0AAD5BLM1_AMBAR</name>
<dbReference type="Gene3D" id="3.30.30.10">
    <property type="entry name" value="Knottin, scorpion toxin-like"/>
    <property type="match status" value="1"/>
</dbReference>
<dbReference type="GO" id="GO:0006952">
    <property type="term" value="P:defense response"/>
    <property type="evidence" value="ECO:0007669"/>
    <property type="project" value="InterPro"/>
</dbReference>
<dbReference type="GO" id="GO:0005576">
    <property type="term" value="C:extracellular region"/>
    <property type="evidence" value="ECO:0007669"/>
    <property type="project" value="UniProtKB-SubCell"/>
</dbReference>
<organism evidence="7 8">
    <name type="scientific">Ambrosia artemisiifolia</name>
    <name type="common">Common ragweed</name>
    <dbReference type="NCBI Taxonomy" id="4212"/>
    <lineage>
        <taxon>Eukaryota</taxon>
        <taxon>Viridiplantae</taxon>
        <taxon>Streptophyta</taxon>
        <taxon>Embryophyta</taxon>
        <taxon>Tracheophyta</taxon>
        <taxon>Spermatophyta</taxon>
        <taxon>Magnoliopsida</taxon>
        <taxon>eudicotyledons</taxon>
        <taxon>Gunneridae</taxon>
        <taxon>Pentapetalae</taxon>
        <taxon>asterids</taxon>
        <taxon>campanulids</taxon>
        <taxon>Asterales</taxon>
        <taxon>Asteraceae</taxon>
        <taxon>Asteroideae</taxon>
        <taxon>Heliantheae alliance</taxon>
        <taxon>Heliantheae</taxon>
        <taxon>Ambrosia</taxon>
    </lineage>
</organism>
<evidence type="ECO:0000256" key="3">
    <source>
        <dbReference type="ARBA" id="ARBA00022729"/>
    </source>
</evidence>
<dbReference type="PRINTS" id="PR00288">
    <property type="entry name" value="PUROTHIONIN"/>
</dbReference>
<reference evidence="7" key="1">
    <citation type="submission" date="2022-06" db="EMBL/GenBank/DDBJ databases">
        <title>Uncovering the hologenomic basis of an extraordinary plant invasion.</title>
        <authorList>
            <person name="Bieker V.C."/>
            <person name="Martin M.D."/>
            <person name="Gilbert T."/>
            <person name="Hodgins K."/>
            <person name="Battlay P."/>
            <person name="Petersen B."/>
            <person name="Wilson J."/>
        </authorList>
    </citation>
    <scope>NUCLEOTIDE SEQUENCE</scope>
    <source>
        <strain evidence="7">AA19_3_7</strain>
        <tissue evidence="7">Leaf</tissue>
    </source>
</reference>
<keyword evidence="2" id="KW-0964">Secreted</keyword>
<dbReference type="AlphaFoldDB" id="A0AAD5BLM1"/>
<dbReference type="InterPro" id="IPR008176">
    <property type="entry name" value="Defensin_plant"/>
</dbReference>
<evidence type="ECO:0000256" key="1">
    <source>
        <dbReference type="ARBA" id="ARBA00004613"/>
    </source>
</evidence>
<feature type="signal peptide" evidence="5">
    <location>
        <begin position="1"/>
        <end position="25"/>
    </location>
</feature>
<evidence type="ECO:0000259" key="6">
    <source>
        <dbReference type="SMART" id="SM00505"/>
    </source>
</evidence>
<accession>A0AAD5BLM1</accession>
<keyword evidence="8" id="KW-1185">Reference proteome</keyword>
<feature type="domain" description="Knottins-like" evidence="6">
    <location>
        <begin position="39"/>
        <end position="84"/>
    </location>
</feature>
<dbReference type="Proteomes" id="UP001206925">
    <property type="component" value="Unassembled WGS sequence"/>
</dbReference>
<dbReference type="InterPro" id="IPR036574">
    <property type="entry name" value="Scorpion_toxin-like_sf"/>
</dbReference>
<dbReference type="InterPro" id="IPR003614">
    <property type="entry name" value="Knottins"/>
</dbReference>
<feature type="chain" id="PRO_5042074424" description="Knottins-like domain-containing protein" evidence="5">
    <location>
        <begin position="26"/>
        <end position="87"/>
    </location>
</feature>
<sequence length="87" mass="9699">MEKISNSSSIFLIIVLLLLVPFEEESNNKNYYYVVEARTCESQSHGFKGRCMSNHNCGLVCRNEGFSAGNCRGARGRCFCTKTCSST</sequence>
<dbReference type="PROSITE" id="PS00940">
    <property type="entry name" value="GAMMA_THIONIN"/>
    <property type="match status" value="1"/>
</dbReference>
<evidence type="ECO:0000313" key="8">
    <source>
        <dbReference type="Proteomes" id="UP001206925"/>
    </source>
</evidence>
<dbReference type="SMART" id="SM00505">
    <property type="entry name" value="Knot1"/>
    <property type="match status" value="1"/>
</dbReference>
<comment type="subcellular location">
    <subcellularLocation>
        <location evidence="1">Secreted</location>
    </subcellularLocation>
</comment>
<keyword evidence="4" id="KW-1015">Disulfide bond</keyword>
<evidence type="ECO:0000313" key="7">
    <source>
        <dbReference type="EMBL" id="KAI7725615.1"/>
    </source>
</evidence>
<proteinExistence type="predicted"/>
<protein>
    <recommendedName>
        <fullName evidence="6">Knottins-like domain-containing protein</fullName>
    </recommendedName>
</protein>
<dbReference type="CDD" id="cd00107">
    <property type="entry name" value="Knot1"/>
    <property type="match status" value="1"/>
</dbReference>
<keyword evidence="3 5" id="KW-0732">Signal</keyword>
<dbReference type="PANTHER" id="PTHR33147">
    <property type="entry name" value="DEFENSIN-LIKE PROTEIN 1"/>
    <property type="match status" value="1"/>
</dbReference>
<comment type="caution">
    <text evidence="7">The sequence shown here is derived from an EMBL/GenBank/DDBJ whole genome shotgun (WGS) entry which is preliminary data.</text>
</comment>
<evidence type="ECO:0000256" key="4">
    <source>
        <dbReference type="ARBA" id="ARBA00023157"/>
    </source>
</evidence>
<dbReference type="Pfam" id="PF00304">
    <property type="entry name" value="Gamma-thionin"/>
    <property type="match status" value="1"/>
</dbReference>